<reference evidence="10" key="1">
    <citation type="submission" date="2022-02" db="EMBL/GenBank/DDBJ databases">
        <title>Aestuariibaculum sp., a marine bacterium isolated from sediment in Guangxi.</title>
        <authorList>
            <person name="Ying J."/>
        </authorList>
    </citation>
    <scope>NUCLEOTIDE SEQUENCE</scope>
    <source>
        <strain evidence="10">L182</strain>
    </source>
</reference>
<dbReference type="InterPro" id="IPR009056">
    <property type="entry name" value="Cyt_c-like_dom"/>
</dbReference>
<evidence type="ECO:0000256" key="4">
    <source>
        <dbReference type="ARBA" id="ARBA00022729"/>
    </source>
</evidence>
<dbReference type="Pfam" id="PF03150">
    <property type="entry name" value="CCP_MauG"/>
    <property type="match status" value="1"/>
</dbReference>
<feature type="domain" description="Cytochrome c" evidence="9">
    <location>
        <begin position="227"/>
        <end position="363"/>
    </location>
</feature>
<keyword evidence="11" id="KW-1185">Reference proteome</keyword>
<dbReference type="PIRSF" id="PIRSF000294">
    <property type="entry name" value="Cytochrome-c_peroxidase"/>
    <property type="match status" value="1"/>
</dbReference>
<evidence type="ECO:0000256" key="3">
    <source>
        <dbReference type="ARBA" id="ARBA00022723"/>
    </source>
</evidence>
<keyword evidence="7 8" id="KW-0408">Iron</keyword>
<dbReference type="InterPro" id="IPR036909">
    <property type="entry name" value="Cyt_c-like_dom_sf"/>
</dbReference>
<comment type="subcellular location">
    <subcellularLocation>
        <location evidence="1">Periplasm</location>
    </subcellularLocation>
</comment>
<sequence>MKKYSFIPILVLVVLFSAFKTYQYYDINVLREQYSSGDYTQWPAPDLDSITAINFQDIGHLDAVVHPETNPYSKEKRELGKTLFFDPRLSSSGQIACASCHDSEIGWNDGRRTSYGHNRQLGRRNSMTILNVAYAEKLFWDGRSGGLEDQVNFPIKDSLEMNFHINLAVDTISKIEGYKALFEKAFGTSQISEQRIRKAIATFERSIVSESTKFDKFISGNSEVYSDEEVLGLHLFRTKARCINCHNSGYFSDNQFHNTGLTYYGRPFEDLGLYEVTGKKEDVGKFKTSSLREISRTRPYMHNGLFPHLEGVVNMYNAGMPQPKRKAHQLNDTLFPTTSPILKALQLTVEEKGALVAFLETLESRRHRESPPELPM</sequence>
<evidence type="ECO:0000256" key="5">
    <source>
        <dbReference type="ARBA" id="ARBA00022764"/>
    </source>
</evidence>
<evidence type="ECO:0000256" key="1">
    <source>
        <dbReference type="ARBA" id="ARBA00004418"/>
    </source>
</evidence>
<dbReference type="InterPro" id="IPR026259">
    <property type="entry name" value="MauG/Cytc_peroxidase"/>
</dbReference>
<dbReference type="InterPro" id="IPR004852">
    <property type="entry name" value="Di-haem_cyt_c_peroxidsae"/>
</dbReference>
<dbReference type="Proteomes" id="UP001156141">
    <property type="component" value="Unassembled WGS sequence"/>
</dbReference>
<organism evidence="10 11">
    <name type="scientific">Aestuariibaculum lutulentum</name>
    <dbReference type="NCBI Taxonomy" id="2920935"/>
    <lineage>
        <taxon>Bacteria</taxon>
        <taxon>Pseudomonadati</taxon>
        <taxon>Bacteroidota</taxon>
        <taxon>Flavobacteriia</taxon>
        <taxon>Flavobacteriales</taxon>
        <taxon>Flavobacteriaceae</taxon>
    </lineage>
</organism>
<feature type="domain" description="Cytochrome c" evidence="9">
    <location>
        <begin position="75"/>
        <end position="183"/>
    </location>
</feature>
<keyword evidence="3 8" id="KW-0479">Metal-binding</keyword>
<dbReference type="PANTHER" id="PTHR30600">
    <property type="entry name" value="CYTOCHROME C PEROXIDASE-RELATED"/>
    <property type="match status" value="1"/>
</dbReference>
<keyword evidence="4" id="KW-0732">Signal</keyword>
<evidence type="ECO:0000313" key="10">
    <source>
        <dbReference type="EMBL" id="MCH4552353.1"/>
    </source>
</evidence>
<dbReference type="EMBL" id="JAKVQD010000002">
    <property type="protein sequence ID" value="MCH4552353.1"/>
    <property type="molecule type" value="Genomic_DNA"/>
</dbReference>
<evidence type="ECO:0000256" key="8">
    <source>
        <dbReference type="PROSITE-ProRule" id="PRU00433"/>
    </source>
</evidence>
<accession>A0ABS9RHF7</accession>
<dbReference type="Gene3D" id="1.10.760.10">
    <property type="entry name" value="Cytochrome c-like domain"/>
    <property type="match status" value="2"/>
</dbReference>
<dbReference type="PROSITE" id="PS51007">
    <property type="entry name" value="CYTC"/>
    <property type="match status" value="2"/>
</dbReference>
<evidence type="ECO:0000259" key="9">
    <source>
        <dbReference type="PROSITE" id="PS51007"/>
    </source>
</evidence>
<evidence type="ECO:0000256" key="7">
    <source>
        <dbReference type="ARBA" id="ARBA00023004"/>
    </source>
</evidence>
<keyword evidence="10" id="KW-0575">Peroxidase</keyword>
<evidence type="ECO:0000256" key="2">
    <source>
        <dbReference type="ARBA" id="ARBA00022617"/>
    </source>
</evidence>
<evidence type="ECO:0000313" key="11">
    <source>
        <dbReference type="Proteomes" id="UP001156141"/>
    </source>
</evidence>
<proteinExistence type="predicted"/>
<evidence type="ECO:0000256" key="6">
    <source>
        <dbReference type="ARBA" id="ARBA00023002"/>
    </source>
</evidence>
<dbReference type="GO" id="GO:0004601">
    <property type="term" value="F:peroxidase activity"/>
    <property type="evidence" value="ECO:0007669"/>
    <property type="project" value="UniProtKB-KW"/>
</dbReference>
<keyword evidence="6" id="KW-0560">Oxidoreductase</keyword>
<dbReference type="SUPFAM" id="SSF46626">
    <property type="entry name" value="Cytochrome c"/>
    <property type="match status" value="2"/>
</dbReference>
<dbReference type="InterPro" id="IPR051395">
    <property type="entry name" value="Cytochrome_c_Peroxidase/MauG"/>
</dbReference>
<name>A0ABS9RHF7_9FLAO</name>
<keyword evidence="5" id="KW-0574">Periplasm</keyword>
<keyword evidence="2 8" id="KW-0349">Heme</keyword>
<comment type="caution">
    <text evidence="10">The sequence shown here is derived from an EMBL/GenBank/DDBJ whole genome shotgun (WGS) entry which is preliminary data.</text>
</comment>
<protein>
    <submittedName>
        <fullName evidence="10">Cytochrome-c peroxidase</fullName>
    </submittedName>
</protein>
<dbReference type="PANTHER" id="PTHR30600:SF10">
    <property type="entry name" value="BLL6722 PROTEIN"/>
    <property type="match status" value="1"/>
</dbReference>
<gene>
    <name evidence="10" type="ORF">MKW35_06960</name>
</gene>
<dbReference type="RefSeq" id="WP_240572696.1">
    <property type="nucleotide sequence ID" value="NZ_CP136709.1"/>
</dbReference>